<gene>
    <name evidence="1" type="ORF">AVDCRST_MAG84-1860</name>
</gene>
<protein>
    <submittedName>
        <fullName evidence="1">Uncharacterized protein</fullName>
    </submittedName>
</protein>
<reference evidence="1" key="1">
    <citation type="submission" date="2020-02" db="EMBL/GenBank/DDBJ databases">
        <authorList>
            <person name="Meier V. D."/>
        </authorList>
    </citation>
    <scope>NUCLEOTIDE SEQUENCE</scope>
    <source>
        <strain evidence="1">AVDCRST_MAG84</strain>
    </source>
</reference>
<name>A0A6J4LGG9_9CYAN</name>
<proteinExistence type="predicted"/>
<feature type="non-terminal residue" evidence="1">
    <location>
        <position position="1"/>
    </location>
</feature>
<dbReference type="EMBL" id="CADCTZ010000304">
    <property type="protein sequence ID" value="CAA9330952.1"/>
    <property type="molecule type" value="Genomic_DNA"/>
</dbReference>
<feature type="non-terminal residue" evidence="1">
    <location>
        <position position="19"/>
    </location>
</feature>
<accession>A0A6J4LGG9</accession>
<sequence>DRKRPTSSRTRPSTRTYVE</sequence>
<evidence type="ECO:0000313" key="1">
    <source>
        <dbReference type="EMBL" id="CAA9330952.1"/>
    </source>
</evidence>
<dbReference type="AlphaFoldDB" id="A0A6J4LGG9"/>
<organism evidence="1">
    <name type="scientific">uncultured Microcoleus sp</name>
    <dbReference type="NCBI Taxonomy" id="259945"/>
    <lineage>
        <taxon>Bacteria</taxon>
        <taxon>Bacillati</taxon>
        <taxon>Cyanobacteriota</taxon>
        <taxon>Cyanophyceae</taxon>
        <taxon>Oscillatoriophycideae</taxon>
        <taxon>Oscillatoriales</taxon>
        <taxon>Microcoleaceae</taxon>
        <taxon>Microcoleus</taxon>
        <taxon>environmental samples</taxon>
    </lineage>
</organism>